<keyword evidence="2" id="KW-1185">Reference proteome</keyword>
<dbReference type="SUPFAM" id="SSF140415">
    <property type="entry name" value="YppE-like"/>
    <property type="match status" value="1"/>
</dbReference>
<evidence type="ECO:0000313" key="2">
    <source>
        <dbReference type="Proteomes" id="UP000624041"/>
    </source>
</evidence>
<dbReference type="InterPro" id="IPR014913">
    <property type="entry name" value="YppE-like"/>
</dbReference>
<gene>
    <name evidence="1" type="ORF">GCM10007971_15920</name>
</gene>
<dbReference type="InterPro" id="IPR023351">
    <property type="entry name" value="YppE-like_sf"/>
</dbReference>
<proteinExistence type="predicted"/>
<sequence>MLMVREQTAKLREHLIRLKERFENTAPPKNRRNRDFFQMVKGETDPVYELLEQWEEATLEIVKQRKVNVHPHQVVSTRENMELLLMHSYFIDARPKRYMELYKSILYIFDQLLQELENTNK</sequence>
<organism evidence="1 2">
    <name type="scientific">Oceanobacillus indicireducens</name>
    <dbReference type="NCBI Taxonomy" id="1004261"/>
    <lineage>
        <taxon>Bacteria</taxon>
        <taxon>Bacillati</taxon>
        <taxon>Bacillota</taxon>
        <taxon>Bacilli</taxon>
        <taxon>Bacillales</taxon>
        <taxon>Bacillaceae</taxon>
        <taxon>Oceanobacillus</taxon>
    </lineage>
</organism>
<comment type="caution">
    <text evidence="1">The sequence shown here is derived from an EMBL/GenBank/DDBJ whole genome shotgun (WGS) entry which is preliminary data.</text>
</comment>
<reference evidence="1" key="2">
    <citation type="submission" date="2020-09" db="EMBL/GenBank/DDBJ databases">
        <authorList>
            <person name="Sun Q."/>
            <person name="Ohkuma M."/>
        </authorList>
    </citation>
    <scope>NUCLEOTIDE SEQUENCE</scope>
    <source>
        <strain evidence="1">JCM 17251</strain>
    </source>
</reference>
<evidence type="ECO:0000313" key="1">
    <source>
        <dbReference type="EMBL" id="GGN56266.1"/>
    </source>
</evidence>
<dbReference type="Gene3D" id="1.20.120.440">
    <property type="entry name" value="YppE-like"/>
    <property type="match status" value="1"/>
</dbReference>
<dbReference type="AlphaFoldDB" id="A0A917XX25"/>
<dbReference type="RefSeq" id="WP_156855855.1">
    <property type="nucleotide sequence ID" value="NZ_BMOS01000009.1"/>
</dbReference>
<evidence type="ECO:0008006" key="3">
    <source>
        <dbReference type="Google" id="ProtNLM"/>
    </source>
</evidence>
<accession>A0A917XX25</accession>
<dbReference type="Proteomes" id="UP000624041">
    <property type="component" value="Unassembled WGS sequence"/>
</dbReference>
<dbReference type="Pfam" id="PF08807">
    <property type="entry name" value="DUF1798"/>
    <property type="match status" value="1"/>
</dbReference>
<reference evidence="1" key="1">
    <citation type="journal article" date="2014" name="Int. J. Syst. Evol. Microbiol.">
        <title>Complete genome sequence of Corynebacterium casei LMG S-19264T (=DSM 44701T), isolated from a smear-ripened cheese.</title>
        <authorList>
            <consortium name="US DOE Joint Genome Institute (JGI-PGF)"/>
            <person name="Walter F."/>
            <person name="Albersmeier A."/>
            <person name="Kalinowski J."/>
            <person name="Ruckert C."/>
        </authorList>
    </citation>
    <scope>NUCLEOTIDE SEQUENCE</scope>
    <source>
        <strain evidence="1">JCM 17251</strain>
    </source>
</reference>
<protein>
    <recommendedName>
        <fullName evidence="3">DUF1798 family protein</fullName>
    </recommendedName>
</protein>
<name>A0A917XX25_9BACI</name>
<dbReference type="EMBL" id="BMOS01000009">
    <property type="protein sequence ID" value="GGN56266.1"/>
    <property type="molecule type" value="Genomic_DNA"/>
</dbReference>